<evidence type="ECO:0000313" key="2">
    <source>
        <dbReference type="EMBL" id="GAH55969.1"/>
    </source>
</evidence>
<feature type="region of interest" description="Disordered" evidence="1">
    <location>
        <begin position="47"/>
        <end position="73"/>
    </location>
</feature>
<protein>
    <submittedName>
        <fullName evidence="2">Uncharacterized protein</fullName>
    </submittedName>
</protein>
<proteinExistence type="predicted"/>
<feature type="compositionally biased region" description="Pro residues" evidence="1">
    <location>
        <begin position="62"/>
        <end position="73"/>
    </location>
</feature>
<organism evidence="2">
    <name type="scientific">marine sediment metagenome</name>
    <dbReference type="NCBI Taxonomy" id="412755"/>
    <lineage>
        <taxon>unclassified sequences</taxon>
        <taxon>metagenomes</taxon>
        <taxon>ecological metagenomes</taxon>
    </lineage>
</organism>
<sequence length="73" mass="7849">AMFILLASLVVPRGQTNRLAPLVFQFCELEAEGVDDENAADQLLFLPEGSDARTDRESPALDPQPDPGPAKPS</sequence>
<dbReference type="EMBL" id="BARU01015847">
    <property type="protein sequence ID" value="GAH55969.1"/>
    <property type="molecule type" value="Genomic_DNA"/>
</dbReference>
<gene>
    <name evidence="2" type="ORF">S03H2_26923</name>
</gene>
<comment type="caution">
    <text evidence="2">The sequence shown here is derived from an EMBL/GenBank/DDBJ whole genome shotgun (WGS) entry which is preliminary data.</text>
</comment>
<accession>X1HQ84</accession>
<feature type="compositionally biased region" description="Basic and acidic residues" evidence="1">
    <location>
        <begin position="50"/>
        <end position="59"/>
    </location>
</feature>
<dbReference type="AlphaFoldDB" id="X1HQ84"/>
<feature type="non-terminal residue" evidence="2">
    <location>
        <position position="1"/>
    </location>
</feature>
<reference evidence="2" key="1">
    <citation type="journal article" date="2014" name="Front. Microbiol.">
        <title>High frequency of phylogenetically diverse reductive dehalogenase-homologous genes in deep subseafloor sedimentary metagenomes.</title>
        <authorList>
            <person name="Kawai M."/>
            <person name="Futagami T."/>
            <person name="Toyoda A."/>
            <person name="Takaki Y."/>
            <person name="Nishi S."/>
            <person name="Hori S."/>
            <person name="Arai W."/>
            <person name="Tsubouchi T."/>
            <person name="Morono Y."/>
            <person name="Uchiyama I."/>
            <person name="Ito T."/>
            <person name="Fujiyama A."/>
            <person name="Inagaki F."/>
            <person name="Takami H."/>
        </authorList>
    </citation>
    <scope>NUCLEOTIDE SEQUENCE</scope>
    <source>
        <strain evidence="2">Expedition CK06-06</strain>
    </source>
</reference>
<feature type="non-terminal residue" evidence="2">
    <location>
        <position position="73"/>
    </location>
</feature>
<evidence type="ECO:0000256" key="1">
    <source>
        <dbReference type="SAM" id="MobiDB-lite"/>
    </source>
</evidence>
<name>X1HQ84_9ZZZZ</name>